<gene>
    <name evidence="5" type="ORF">GGD41_001832</name>
</gene>
<name>A0A7Y9W5H4_9BURK</name>
<dbReference type="SMART" id="SM00642">
    <property type="entry name" value="Aamy"/>
    <property type="match status" value="1"/>
</dbReference>
<dbReference type="AlphaFoldDB" id="A0A7Y9W5H4"/>
<dbReference type="RefSeq" id="WP_179710019.1">
    <property type="nucleotide sequence ID" value="NZ_JACCAU010000001.1"/>
</dbReference>
<comment type="similarity">
    <text evidence="1">Belongs to the glycosyl hydrolase 13 family.</text>
</comment>
<comment type="caution">
    <text evidence="5">The sequence shown here is derived from an EMBL/GenBank/DDBJ whole genome shotgun (WGS) entry which is preliminary data.</text>
</comment>
<dbReference type="SUPFAM" id="SSF51011">
    <property type="entry name" value="Glycosyl hydrolase domain"/>
    <property type="match status" value="1"/>
</dbReference>
<dbReference type="Gene3D" id="3.90.400.10">
    <property type="entry name" value="Oligo-1,6-glucosidase, Domain 2"/>
    <property type="match status" value="1"/>
</dbReference>
<keyword evidence="3 5" id="KW-0326">Glycosidase</keyword>
<sequence>MSMQWWRGGVIYQVYPRSFADGNGDGVGDLPGLTAKLDYIHSLGVDAIWVSPFFTSPMKDFGYDVSNYRDVDPTFGTLDDFDRLIDKAHALGLKVMIDQVLSHSSDQHAWFVESRTSRDNPRADWYVWADARADGTPPNNWQSVFGGSAWHWESRRRQYYLHNFLTSQPDLNFHHPAVREQMLSEVRFWLDRGVDGFRFDACNFHFHDAKLRDNPPAESSGGFMVSSENPYRMQEHRYDNTQPENVAFFVQLRALLDEYGAASVGEVGGENALATMAQYTADGDKLHMAYSFNLLTPEFSAAHVRETVEHMEAKLAEYGGKGWTCWSTGNHDVPRVMTRWGKEHGGPSFARLVLAMLSTLRGSVCLYQGEELGLTEADIPFERIQDPYGITFWPEFKGRDGCRTPMPWRADAPFGGFSPVEPWLPMPHAHLTQAVDLQSEDRNSTLAFFRHFLAWRKRHPALQEGDIRFLDAAEPLLVFERTLGADRYVLVFNLGATRETWTFPAGLKLATVDGHALRGGALGDRRIDLAPHGGWIGRSCS</sequence>
<proteinExistence type="inferred from homology"/>
<dbReference type="InterPro" id="IPR045857">
    <property type="entry name" value="O16G_dom_2"/>
</dbReference>
<dbReference type="Gene3D" id="3.20.20.80">
    <property type="entry name" value="Glycosidases"/>
    <property type="match status" value="2"/>
</dbReference>
<dbReference type="EC" id="3.2.1.20" evidence="5"/>
<dbReference type="GO" id="GO:0004556">
    <property type="term" value="F:alpha-amylase activity"/>
    <property type="evidence" value="ECO:0007669"/>
    <property type="project" value="TreeGrafter"/>
</dbReference>
<protein>
    <submittedName>
        <fullName evidence="5">Alpha-glucosidase</fullName>
        <ecNumber evidence="5">3.2.1.20</ecNumber>
    </submittedName>
</protein>
<evidence type="ECO:0000256" key="2">
    <source>
        <dbReference type="ARBA" id="ARBA00022801"/>
    </source>
</evidence>
<evidence type="ECO:0000313" key="5">
    <source>
        <dbReference type="EMBL" id="NYH14604.1"/>
    </source>
</evidence>
<dbReference type="Pfam" id="PF00128">
    <property type="entry name" value="Alpha-amylase"/>
    <property type="match status" value="1"/>
</dbReference>
<dbReference type="Proteomes" id="UP000572540">
    <property type="component" value="Unassembled WGS sequence"/>
</dbReference>
<reference evidence="5 6" key="1">
    <citation type="submission" date="2020-07" db="EMBL/GenBank/DDBJ databases">
        <title>Exploring microbial biodiversity for novel pathways involved in the catabolism of aromatic compounds derived from lignin.</title>
        <authorList>
            <person name="Elkins J."/>
        </authorList>
    </citation>
    <scope>NUCLEOTIDE SEQUENCE [LARGE SCALE GENOMIC DNA]</scope>
    <source>
        <strain evidence="5 6">H2C3B</strain>
    </source>
</reference>
<evidence type="ECO:0000313" key="6">
    <source>
        <dbReference type="Proteomes" id="UP000572540"/>
    </source>
</evidence>
<dbReference type="InterPro" id="IPR013780">
    <property type="entry name" value="Glyco_hydro_b"/>
</dbReference>
<organism evidence="5 6">
    <name type="scientific">Paraburkholderia bryophila</name>
    <dbReference type="NCBI Taxonomy" id="420952"/>
    <lineage>
        <taxon>Bacteria</taxon>
        <taxon>Pseudomonadati</taxon>
        <taxon>Pseudomonadota</taxon>
        <taxon>Betaproteobacteria</taxon>
        <taxon>Burkholderiales</taxon>
        <taxon>Burkholderiaceae</taxon>
        <taxon>Paraburkholderia</taxon>
    </lineage>
</organism>
<evidence type="ECO:0000256" key="3">
    <source>
        <dbReference type="ARBA" id="ARBA00023295"/>
    </source>
</evidence>
<accession>A0A7Y9W5H4</accession>
<dbReference type="GO" id="GO:0009313">
    <property type="term" value="P:oligosaccharide catabolic process"/>
    <property type="evidence" value="ECO:0007669"/>
    <property type="project" value="TreeGrafter"/>
</dbReference>
<dbReference type="InterPro" id="IPR017853">
    <property type="entry name" value="GH"/>
</dbReference>
<evidence type="ECO:0000256" key="1">
    <source>
        <dbReference type="ARBA" id="ARBA00008061"/>
    </source>
</evidence>
<dbReference type="PANTHER" id="PTHR10357:SF179">
    <property type="entry name" value="NEUTRAL AND BASIC AMINO ACID TRANSPORT PROTEIN RBAT"/>
    <property type="match status" value="1"/>
</dbReference>
<dbReference type="CDD" id="cd11330">
    <property type="entry name" value="AmyAc_OligoGlu"/>
    <property type="match status" value="1"/>
</dbReference>
<evidence type="ECO:0000259" key="4">
    <source>
        <dbReference type="SMART" id="SM00642"/>
    </source>
</evidence>
<dbReference type="InterPro" id="IPR006047">
    <property type="entry name" value="GH13_cat_dom"/>
</dbReference>
<dbReference type="FunFam" id="3.90.400.10:FF:000002">
    <property type="entry name" value="Sucrose isomerase"/>
    <property type="match status" value="1"/>
</dbReference>
<dbReference type="GO" id="GO:0004558">
    <property type="term" value="F:alpha-1,4-glucosidase activity"/>
    <property type="evidence" value="ECO:0007669"/>
    <property type="project" value="UniProtKB-EC"/>
</dbReference>
<feature type="domain" description="Glycosyl hydrolase family 13 catalytic" evidence="4">
    <location>
        <begin position="13"/>
        <end position="403"/>
    </location>
</feature>
<dbReference type="PANTHER" id="PTHR10357">
    <property type="entry name" value="ALPHA-AMYLASE FAMILY MEMBER"/>
    <property type="match status" value="1"/>
</dbReference>
<dbReference type="Gene3D" id="2.60.40.1180">
    <property type="entry name" value="Golgi alpha-mannosidase II"/>
    <property type="match status" value="1"/>
</dbReference>
<dbReference type="SUPFAM" id="SSF51445">
    <property type="entry name" value="(Trans)glycosidases"/>
    <property type="match status" value="1"/>
</dbReference>
<keyword evidence="2 5" id="KW-0378">Hydrolase</keyword>
<dbReference type="EMBL" id="JACCAU010000001">
    <property type="protein sequence ID" value="NYH14604.1"/>
    <property type="molecule type" value="Genomic_DNA"/>
</dbReference>